<dbReference type="EMBL" id="CAXKWB010019217">
    <property type="protein sequence ID" value="CAL4121748.1"/>
    <property type="molecule type" value="Genomic_DNA"/>
</dbReference>
<keyword evidence="2" id="KW-0547">Nucleotide-binding</keyword>
<evidence type="ECO:0000256" key="3">
    <source>
        <dbReference type="ARBA" id="ARBA00022840"/>
    </source>
</evidence>
<dbReference type="PRINTS" id="PR01041">
    <property type="entry name" value="TRNASYNTHMET"/>
</dbReference>
<keyword evidence="4" id="KW-0648">Protein biosynthesis</keyword>
<reference evidence="7 8" key="1">
    <citation type="submission" date="2024-05" db="EMBL/GenBank/DDBJ databases">
        <authorList>
            <person name="Wallberg A."/>
        </authorList>
    </citation>
    <scope>NUCLEOTIDE SEQUENCE [LARGE SCALE GENOMIC DNA]</scope>
</reference>
<organism evidence="7 8">
    <name type="scientific">Meganyctiphanes norvegica</name>
    <name type="common">Northern krill</name>
    <name type="synonym">Thysanopoda norvegica</name>
    <dbReference type="NCBI Taxonomy" id="48144"/>
    <lineage>
        <taxon>Eukaryota</taxon>
        <taxon>Metazoa</taxon>
        <taxon>Ecdysozoa</taxon>
        <taxon>Arthropoda</taxon>
        <taxon>Crustacea</taxon>
        <taxon>Multicrustacea</taxon>
        <taxon>Malacostraca</taxon>
        <taxon>Eumalacostraca</taxon>
        <taxon>Eucarida</taxon>
        <taxon>Euphausiacea</taxon>
        <taxon>Euphausiidae</taxon>
        <taxon>Meganyctiphanes</taxon>
    </lineage>
</organism>
<gene>
    <name evidence="7" type="ORF">MNOR_LOCUS22610</name>
</gene>
<comment type="caution">
    <text evidence="7">The sequence shown here is derived from an EMBL/GenBank/DDBJ whole genome shotgun (WGS) entry which is preliminary data.</text>
</comment>
<dbReference type="GO" id="GO:0005829">
    <property type="term" value="C:cytosol"/>
    <property type="evidence" value="ECO:0007669"/>
    <property type="project" value="TreeGrafter"/>
</dbReference>
<dbReference type="GO" id="GO:0005524">
    <property type="term" value="F:ATP binding"/>
    <property type="evidence" value="ECO:0007669"/>
    <property type="project" value="UniProtKB-KW"/>
</dbReference>
<feature type="non-terminal residue" evidence="7">
    <location>
        <position position="1"/>
    </location>
</feature>
<keyword evidence="8" id="KW-1185">Reference proteome</keyword>
<dbReference type="GO" id="GO:0004825">
    <property type="term" value="F:methionine-tRNA ligase activity"/>
    <property type="evidence" value="ECO:0007669"/>
    <property type="project" value="InterPro"/>
</dbReference>
<feature type="domain" description="Methionyl/Leucyl tRNA synthetase" evidence="6">
    <location>
        <begin position="2"/>
        <end position="120"/>
    </location>
</feature>
<dbReference type="GO" id="GO:0017101">
    <property type="term" value="C:aminoacyl-tRNA synthetase multienzyme complex"/>
    <property type="evidence" value="ECO:0007669"/>
    <property type="project" value="TreeGrafter"/>
</dbReference>
<keyword evidence="5" id="KW-0030">Aminoacyl-tRNA synthetase</keyword>
<dbReference type="Gene3D" id="3.40.50.620">
    <property type="entry name" value="HUPs"/>
    <property type="match status" value="1"/>
</dbReference>
<name>A0AAV2R9V2_MEGNR</name>
<dbReference type="GO" id="GO:0006431">
    <property type="term" value="P:methionyl-tRNA aminoacylation"/>
    <property type="evidence" value="ECO:0007669"/>
    <property type="project" value="InterPro"/>
</dbReference>
<protein>
    <recommendedName>
        <fullName evidence="6">Methionyl/Leucyl tRNA synthetase domain-containing protein</fullName>
    </recommendedName>
</protein>
<keyword evidence="1" id="KW-0436">Ligase</keyword>
<keyword evidence="3" id="KW-0067">ATP-binding</keyword>
<evidence type="ECO:0000256" key="5">
    <source>
        <dbReference type="ARBA" id="ARBA00023146"/>
    </source>
</evidence>
<dbReference type="InterPro" id="IPR015413">
    <property type="entry name" value="Methionyl/Leucyl_tRNA_Synth"/>
</dbReference>
<dbReference type="AlphaFoldDB" id="A0AAV2R9V2"/>
<evidence type="ECO:0000256" key="2">
    <source>
        <dbReference type="ARBA" id="ARBA00022741"/>
    </source>
</evidence>
<dbReference type="PANTHER" id="PTHR45765">
    <property type="entry name" value="METHIONINE--TRNA LIGASE"/>
    <property type="match status" value="1"/>
</dbReference>
<evidence type="ECO:0000256" key="4">
    <source>
        <dbReference type="ARBA" id="ARBA00022917"/>
    </source>
</evidence>
<accession>A0AAV2R9V2</accession>
<dbReference type="Proteomes" id="UP001497623">
    <property type="component" value="Unassembled WGS sequence"/>
</dbReference>
<dbReference type="InterPro" id="IPR033911">
    <property type="entry name" value="MetRS_core"/>
</dbReference>
<evidence type="ECO:0000313" key="7">
    <source>
        <dbReference type="EMBL" id="CAL4121748.1"/>
    </source>
</evidence>
<dbReference type="InterPro" id="IPR023458">
    <property type="entry name" value="Met-tRNA_ligase_1"/>
</dbReference>
<dbReference type="SUPFAM" id="SSF52374">
    <property type="entry name" value="Nucleotidylyl transferase"/>
    <property type="match status" value="1"/>
</dbReference>
<proteinExistence type="predicted"/>
<evidence type="ECO:0000259" key="6">
    <source>
        <dbReference type="Pfam" id="PF09334"/>
    </source>
</evidence>
<sequence>VLSADVFTRFSRLCGENVLFICGTDDYGSATEIKAIEENLTPQQLCDKYHAIHDQIYKWFIISFDYFGRTTNENHTKIAQDIYLKLEQNGKIIEKTVDQLYCETCERFLYDRFVEGVCPHM</sequence>
<dbReference type="PANTHER" id="PTHR45765:SF1">
    <property type="entry name" value="METHIONINE--TRNA LIGASE, CYTOPLASMIC"/>
    <property type="match status" value="1"/>
</dbReference>
<feature type="non-terminal residue" evidence="7">
    <location>
        <position position="121"/>
    </location>
</feature>
<evidence type="ECO:0000256" key="1">
    <source>
        <dbReference type="ARBA" id="ARBA00022598"/>
    </source>
</evidence>
<evidence type="ECO:0000313" key="8">
    <source>
        <dbReference type="Proteomes" id="UP001497623"/>
    </source>
</evidence>
<dbReference type="Pfam" id="PF09334">
    <property type="entry name" value="tRNA-synt_1g"/>
    <property type="match status" value="1"/>
</dbReference>
<dbReference type="InterPro" id="IPR014729">
    <property type="entry name" value="Rossmann-like_a/b/a_fold"/>
</dbReference>